<dbReference type="Proteomes" id="UP000626026">
    <property type="component" value="Unassembled WGS sequence"/>
</dbReference>
<evidence type="ECO:0000259" key="1">
    <source>
        <dbReference type="Pfam" id="PF13521"/>
    </source>
</evidence>
<comment type="caution">
    <text evidence="2">The sequence shown here is derived from an EMBL/GenBank/DDBJ whole genome shotgun (WGS) entry which is preliminary data.</text>
</comment>
<dbReference type="RefSeq" id="WP_187783885.1">
    <property type="nucleotide sequence ID" value="NZ_JACTVA010000009.1"/>
</dbReference>
<dbReference type="Gene3D" id="3.40.50.300">
    <property type="entry name" value="P-loop containing nucleotide triphosphate hydrolases"/>
    <property type="match status" value="1"/>
</dbReference>
<feature type="domain" description="NadR/Ttd14 AAA" evidence="1">
    <location>
        <begin position="12"/>
        <end position="172"/>
    </location>
</feature>
<dbReference type="EMBL" id="JACTVA010000009">
    <property type="protein sequence ID" value="MBC9206712.1"/>
    <property type="molecule type" value="Genomic_DNA"/>
</dbReference>
<proteinExistence type="predicted"/>
<dbReference type="SUPFAM" id="SSF52540">
    <property type="entry name" value="P-loop containing nucleoside triphosphate hydrolases"/>
    <property type="match status" value="1"/>
</dbReference>
<sequence length="193" mass="20931">MTGAAQPEAGLVVLSGCSGGGKSTLLEELRRRGHAVVQEPGRRIVARELAMGGGALPWVDLAAFARRAIEVALADREVAASQRGWVFFDRGVLDAAAALHHAGEPSVPGLTLPGLYHPMVFMTPPWPEIYATDPQRPHGFAEAVAEYERLHAFFPRHGYRLRTLPKLPVRQRADWLLAALTDAAPPSTTSDER</sequence>
<accession>A0ABR7RKP7</accession>
<protein>
    <submittedName>
        <fullName evidence="2">AAA family ATPase</fullName>
    </submittedName>
</protein>
<evidence type="ECO:0000313" key="3">
    <source>
        <dbReference type="Proteomes" id="UP000626026"/>
    </source>
</evidence>
<dbReference type="InterPro" id="IPR038727">
    <property type="entry name" value="NadR/Ttd14_AAA_dom"/>
</dbReference>
<dbReference type="InterPro" id="IPR027417">
    <property type="entry name" value="P-loop_NTPase"/>
</dbReference>
<organism evidence="2 3">
    <name type="scientific">Teichococcus aerophilus</name>
    <dbReference type="NCBI Taxonomy" id="1224513"/>
    <lineage>
        <taxon>Bacteria</taxon>
        <taxon>Pseudomonadati</taxon>
        <taxon>Pseudomonadota</taxon>
        <taxon>Alphaproteobacteria</taxon>
        <taxon>Acetobacterales</taxon>
        <taxon>Roseomonadaceae</taxon>
        <taxon>Roseomonas</taxon>
    </lineage>
</organism>
<gene>
    <name evidence="2" type="ORF">IBL26_07665</name>
</gene>
<name>A0ABR7RKP7_9PROT</name>
<keyword evidence="3" id="KW-1185">Reference proteome</keyword>
<dbReference type="Pfam" id="PF13521">
    <property type="entry name" value="AAA_28"/>
    <property type="match status" value="1"/>
</dbReference>
<reference evidence="2 3" key="1">
    <citation type="journal article" date="2013" name="Int. J. Syst. Evol. Microbiol.">
        <title>Roseomonas aerophila sp. nov., isolated from air.</title>
        <authorList>
            <person name="Kim S.J."/>
            <person name="Weon H.Y."/>
            <person name="Ahn J.H."/>
            <person name="Hong S.B."/>
            <person name="Seok S.J."/>
            <person name="Whang K.S."/>
            <person name="Kwon S.W."/>
        </authorList>
    </citation>
    <scope>NUCLEOTIDE SEQUENCE [LARGE SCALE GENOMIC DNA]</scope>
    <source>
        <strain evidence="2 3">NBRC 108923</strain>
    </source>
</reference>
<evidence type="ECO:0000313" key="2">
    <source>
        <dbReference type="EMBL" id="MBC9206712.1"/>
    </source>
</evidence>